<dbReference type="AlphaFoldDB" id="A0AAN9UQC2"/>
<keyword evidence="3" id="KW-1185">Reference proteome</keyword>
<gene>
    <name evidence="2" type="ORF">SLS62_004629</name>
</gene>
<reference evidence="2 3" key="1">
    <citation type="submission" date="2024-02" db="EMBL/GenBank/DDBJ databases">
        <title>De novo assembly and annotation of 12 fungi associated with fruit tree decline syndrome in Ontario, Canada.</title>
        <authorList>
            <person name="Sulman M."/>
            <person name="Ellouze W."/>
            <person name="Ilyukhin E."/>
        </authorList>
    </citation>
    <scope>NUCLEOTIDE SEQUENCE [LARGE SCALE GENOMIC DNA]</scope>
    <source>
        <strain evidence="2 3">M11/M66-122</strain>
    </source>
</reference>
<evidence type="ECO:0000256" key="1">
    <source>
        <dbReference type="SAM" id="SignalP"/>
    </source>
</evidence>
<dbReference type="EMBL" id="JAKJXP020000029">
    <property type="protein sequence ID" value="KAK7753339.1"/>
    <property type="molecule type" value="Genomic_DNA"/>
</dbReference>
<evidence type="ECO:0000313" key="3">
    <source>
        <dbReference type="Proteomes" id="UP001320420"/>
    </source>
</evidence>
<dbReference type="Proteomes" id="UP001320420">
    <property type="component" value="Unassembled WGS sequence"/>
</dbReference>
<protein>
    <submittedName>
        <fullName evidence="2">Uncharacterized protein</fullName>
    </submittedName>
</protein>
<organism evidence="2 3">
    <name type="scientific">Diatrype stigma</name>
    <dbReference type="NCBI Taxonomy" id="117547"/>
    <lineage>
        <taxon>Eukaryota</taxon>
        <taxon>Fungi</taxon>
        <taxon>Dikarya</taxon>
        <taxon>Ascomycota</taxon>
        <taxon>Pezizomycotina</taxon>
        <taxon>Sordariomycetes</taxon>
        <taxon>Xylariomycetidae</taxon>
        <taxon>Xylariales</taxon>
        <taxon>Diatrypaceae</taxon>
        <taxon>Diatrype</taxon>
    </lineage>
</organism>
<proteinExistence type="predicted"/>
<dbReference type="InterPro" id="IPR028000">
    <property type="entry name" value="Pma1"/>
</dbReference>
<name>A0AAN9UQC2_9PEZI</name>
<evidence type="ECO:0000313" key="2">
    <source>
        <dbReference type="EMBL" id="KAK7753339.1"/>
    </source>
</evidence>
<comment type="caution">
    <text evidence="2">The sequence shown here is derived from an EMBL/GenBank/DDBJ whole genome shotgun (WGS) entry which is preliminary data.</text>
</comment>
<keyword evidence="1" id="KW-0732">Signal</keyword>
<feature type="chain" id="PRO_5042888798" evidence="1">
    <location>
        <begin position="17"/>
        <end position="213"/>
    </location>
</feature>
<feature type="signal peptide" evidence="1">
    <location>
        <begin position="1"/>
        <end position="16"/>
    </location>
</feature>
<dbReference type="Pfam" id="PF14610">
    <property type="entry name" value="Psg1"/>
    <property type="match status" value="1"/>
</dbReference>
<accession>A0AAN9UQC2</accession>
<sequence length="213" mass="22872">MASFILVGIVTSLAHAAAIPPEHEPEPHAMIQEQEPYVTVAPGGSADTITPIVTSIFHGAVTTISPIPEILSTKTSLHAAPTAMETVAPVAVSATSSDGSGAFLQCLTWDPRWFSSADETVRIQGSYSYDFEGEVESGLLPDAIGGTTAFVSGDIPAKQGFYVWDVDEEQIFVNSTITLSLGMKRYTIWPGRHEGYGIRQSRAQRMDPSQNDE</sequence>